<evidence type="ECO:0000313" key="4">
    <source>
        <dbReference type="WBParaSite" id="NBR_0000915701-mRNA-1"/>
    </source>
</evidence>
<dbReference type="WBParaSite" id="NBR_0000915701-mRNA-1">
    <property type="protein sequence ID" value="NBR_0000915701-mRNA-1"/>
    <property type="gene ID" value="NBR_0000915701"/>
</dbReference>
<dbReference type="Proteomes" id="UP000271162">
    <property type="component" value="Unassembled WGS sequence"/>
</dbReference>
<organism evidence="4">
    <name type="scientific">Nippostrongylus brasiliensis</name>
    <name type="common">Rat hookworm</name>
    <dbReference type="NCBI Taxonomy" id="27835"/>
    <lineage>
        <taxon>Eukaryota</taxon>
        <taxon>Metazoa</taxon>
        <taxon>Ecdysozoa</taxon>
        <taxon>Nematoda</taxon>
        <taxon>Chromadorea</taxon>
        <taxon>Rhabditida</taxon>
        <taxon>Rhabditina</taxon>
        <taxon>Rhabditomorpha</taxon>
        <taxon>Strongyloidea</taxon>
        <taxon>Heligmosomidae</taxon>
        <taxon>Nippostrongylus</taxon>
    </lineage>
</organism>
<gene>
    <name evidence="2" type="ORF">NBR_LOCUS9158</name>
</gene>
<dbReference type="AlphaFoldDB" id="A0A0N4Y0R7"/>
<name>A0A0N4Y0R7_NIPBR</name>
<sequence length="104" mass="11616">MAKNNEELCSPKAQPTTPGGHPAPTGSSATSDENLKELLKALNNAASKTRQHLPVPTPEDFKKIVGKISKDIAEVEKKCIDSQGNFEKRYQMVQGYLRGDWWRY</sequence>
<dbReference type="EMBL" id="UYSL01020101">
    <property type="protein sequence ID" value="VDL72747.1"/>
    <property type="molecule type" value="Genomic_DNA"/>
</dbReference>
<evidence type="ECO:0000313" key="2">
    <source>
        <dbReference type="EMBL" id="VDL72747.1"/>
    </source>
</evidence>
<feature type="region of interest" description="Disordered" evidence="1">
    <location>
        <begin position="1"/>
        <end position="33"/>
    </location>
</feature>
<evidence type="ECO:0000256" key="1">
    <source>
        <dbReference type="SAM" id="MobiDB-lite"/>
    </source>
</evidence>
<feature type="compositionally biased region" description="Low complexity" evidence="1">
    <location>
        <begin position="15"/>
        <end position="26"/>
    </location>
</feature>
<proteinExistence type="predicted"/>
<reference evidence="2 3" key="2">
    <citation type="submission" date="2018-11" db="EMBL/GenBank/DDBJ databases">
        <authorList>
            <consortium name="Pathogen Informatics"/>
        </authorList>
    </citation>
    <scope>NUCLEOTIDE SEQUENCE [LARGE SCALE GENOMIC DNA]</scope>
</reference>
<keyword evidence="3" id="KW-1185">Reference proteome</keyword>
<protein>
    <submittedName>
        <fullName evidence="4">SynN domain-containing protein</fullName>
    </submittedName>
</protein>
<reference evidence="4" key="1">
    <citation type="submission" date="2017-02" db="UniProtKB">
        <authorList>
            <consortium name="WormBaseParasite"/>
        </authorList>
    </citation>
    <scope>IDENTIFICATION</scope>
</reference>
<evidence type="ECO:0000313" key="3">
    <source>
        <dbReference type="Proteomes" id="UP000271162"/>
    </source>
</evidence>
<accession>A0A0N4Y0R7</accession>